<accession>B9E2D3</accession>
<dbReference type="InterPro" id="IPR001242">
    <property type="entry name" value="Condensation_dom"/>
</dbReference>
<evidence type="ECO:0000256" key="4">
    <source>
        <dbReference type="ARBA" id="ARBA00022553"/>
    </source>
</evidence>
<dbReference type="GO" id="GO:0005829">
    <property type="term" value="C:cytosol"/>
    <property type="evidence" value="ECO:0007669"/>
    <property type="project" value="TreeGrafter"/>
</dbReference>
<dbReference type="PROSITE" id="PS00606">
    <property type="entry name" value="KS3_1"/>
    <property type="match status" value="1"/>
</dbReference>
<dbReference type="InterPro" id="IPR018201">
    <property type="entry name" value="Ketoacyl_synth_AS"/>
</dbReference>
<dbReference type="InterPro" id="IPR014030">
    <property type="entry name" value="Ketoacyl_synth_N"/>
</dbReference>
<dbReference type="SUPFAM" id="SSF53901">
    <property type="entry name" value="Thiolase-like"/>
    <property type="match status" value="1"/>
</dbReference>
<dbReference type="Gene3D" id="1.10.1240.100">
    <property type="match status" value="1"/>
</dbReference>
<dbReference type="InterPro" id="IPR036736">
    <property type="entry name" value="ACP-like_sf"/>
</dbReference>
<evidence type="ECO:0000259" key="7">
    <source>
        <dbReference type="PROSITE" id="PS52004"/>
    </source>
</evidence>
<proteinExistence type="inferred from homology"/>
<evidence type="ECO:0000256" key="3">
    <source>
        <dbReference type="ARBA" id="ARBA00022450"/>
    </source>
</evidence>
<dbReference type="Proteomes" id="UP000007969">
    <property type="component" value="Chromosome"/>
</dbReference>
<dbReference type="GO" id="GO:0031177">
    <property type="term" value="F:phosphopantetheine binding"/>
    <property type="evidence" value="ECO:0007669"/>
    <property type="project" value="InterPro"/>
</dbReference>
<dbReference type="SMART" id="SM00823">
    <property type="entry name" value="PKS_PP"/>
    <property type="match status" value="2"/>
</dbReference>
<dbReference type="NCBIfam" id="TIGR01733">
    <property type="entry name" value="AA-adenyl-dom"/>
    <property type="match status" value="1"/>
</dbReference>
<sequence length="2005" mass="229668">MNGRVKNVFKYIIENERAGYLDRQIAVNLIKMLNTSETNSMKDIAIIGMSINMPMAQTLNDYWNNIRSGKRCVIKFPNNRKMDTDQYLTWSGMSKNKQKYIQGAFLNDIDKFDYEFFKLSPNEARLMDPGQRLFLETAWRAIEDAGYGIDKLSGSKTGIYVGYSTDLEYNYFRMVSEVEPSFTSMAMLGNIPSFIPRRLAYILNLKGPSMVVDTACSSSMVAVHLACKGISNGECDMAIAGGIRINLFPLQNKVRIGIESPSFETRTFDNSADGTAMGEGIVGLLLKPLDKALDDRDSIYAVIKGSAVNQDGVTGGITAPNVDSQTQVIVDAWKASKINPETISYIEVHGTGTKLGDSIEIEGINNAFEKFTNRKQFCAVSTLKTNMGHLYEASGIAGMVKAILSLKHKELPPLLNFTTPNYDINFEETAIYINDRLREWEVEDYPRRCGVSSFAISGTNCHLILEEAPQLPKKVICRESKYKVITLSAKKKEILKRLIVDYLKFLNMDESMDLDNICFTANTGRMHFDYRISLIIRNIDELKCKLNKLYKDKSLECTESDLSKGYFATDNVVNLTINEKRQMNFEANRKLKEYILGGKQEFDILSEVCKLYVKGANVDWNILYNNELHNRVNLPGYPFEDKRCWIKLDLNRERAGITKTNNKVDVRNVLPCHSNKEQIIISGDDFNLKLQIKKIWEEILGFEGINVNEDFYNLGGNSIIAMKILNVIHERLKINIKVSELLQHRTISDLALFLSEDFHKDNGKNVIPYSPIEKVSNSDYYPVSSAQKRMLVIDHLQNSGIAYNICTYLEIHGMIDIDRLSNAFKEIISRHEILRTSFDFVDGIPIQRVSKRLSIDIQCYTAKEHEFTKLMNRFIRPFDLKKLPLFRVGIIKISEDKHFLILDIHHIIFDGTSLGILMSELFSLYNGDNLPELKIQYKDFAAWQNNILQQPLLKKQESYWLKVFSGQIPLLNLPTDNPRPSNRSFKGDCYRFELENTLVEALKQFTVQTKTTLYMVSLATYNCLLWKLTGQEDIVVGTPTSGRIHKDLENLLGIFINTLAIRSKIEGNKKFIDFLKEVRKNVLLALEHQDYQFENLIENIDIQRDLSRNPLFDTMFILQDNSYIKEFNTDELTIIPHVFHNHLSVYDITFQAFEKDSDISFMIEYDCDLFERDTIEKFSKYFMNILKEVMRNPNVKIEDIEVLDKIEREHLLYDFNNTALNYAKEKTIQELFEQQVARTPKDTAVVFKNQTLTYKQLNEKSNQLARLLRNNGVGADNIVGIMVERSPEMLIGIIGVLKAGGAYLPIDPGYPVDRIQYMLEDSKTNILLTQQSLLDKIEFKGEIIDLFSSNAYAEMSITNLRILNNAQNLAYVIYTSGSTGKPKGVMLEHQSVNNFINGISNIINFTAGKIILNLTTISFDIFVLETLLPLCKGLKIIIADENEQIDAKLLNNLIIKNKVDMMQVTPSRLKLLMRGGSDLTCFKYLKDVMIGGEALPDELLHQLKQVYYGKIFNMYGPTEATVWSMVKELTDINEISIGKPISNTQIYIIDKNNKLQPIGVSGELCIGGDGVARGYLNRKDLTKEKFFNNPYKVNEKIYRTGDLAKWQPDGTVEFLGRIDNQVKIRGYRIELSEIEKSLGTCKGIKECVVISRENSTGDKYLIAYYVADMEIGVSKLREHMLKELPDYMIPSYFVPIKCMPLTPNGKIDKKALPEHDTGRNSLKIEYKAPTTQVEKQLVDIWEDVLEREEVGINDVFFELGGNSLLLVQMHTRIDKLYPGKVEVADIFAYPTISKLAQFISEDEVKGKKKLELKGIKFPEEYFINIDEENEDTILRFQIDEWIVEKIIKVLQNSKVRVEDVLLSIYIYMLHEMCEKDEVIVQVALDSINGIFPININVEDFTELGELVESIEQIRKQLKPSEIYEFGSIDIRVVTEQNLVIPLFTNRKDMIGKLIDVYDFIMKVEEEEDTMILIFEYNASKLRKSKVVEMSYAYIKLLKSIAMDTE</sequence>
<feature type="domain" description="Carrier" evidence="6">
    <location>
        <begin position="683"/>
        <end position="758"/>
    </location>
</feature>
<organism evidence="8 9">
    <name type="scientific">Clostridium kluyveri (strain NBRC 12016)</name>
    <dbReference type="NCBI Taxonomy" id="583346"/>
    <lineage>
        <taxon>Bacteria</taxon>
        <taxon>Bacillati</taxon>
        <taxon>Bacillota</taxon>
        <taxon>Clostridia</taxon>
        <taxon>Eubacteriales</taxon>
        <taxon>Clostridiaceae</taxon>
        <taxon>Clostridium</taxon>
    </lineage>
</organism>
<dbReference type="SMART" id="SM00825">
    <property type="entry name" value="PKS_KS"/>
    <property type="match status" value="1"/>
</dbReference>
<dbReference type="Pfam" id="PF13193">
    <property type="entry name" value="AMP-binding_C"/>
    <property type="match status" value="1"/>
</dbReference>
<dbReference type="Pfam" id="PF00109">
    <property type="entry name" value="ketoacyl-synt"/>
    <property type="match status" value="1"/>
</dbReference>
<dbReference type="InterPro" id="IPR020841">
    <property type="entry name" value="PKS_Beta-ketoAc_synthase_dom"/>
</dbReference>
<dbReference type="Pfam" id="PF22621">
    <property type="entry name" value="CurL-like_PKS_C"/>
    <property type="match status" value="1"/>
</dbReference>
<dbReference type="Gene3D" id="1.10.1200.10">
    <property type="entry name" value="ACP-like"/>
    <property type="match status" value="2"/>
</dbReference>
<dbReference type="Gene3D" id="3.30.300.30">
    <property type="match status" value="1"/>
</dbReference>
<dbReference type="PANTHER" id="PTHR45527">
    <property type="entry name" value="NONRIBOSOMAL PEPTIDE SYNTHETASE"/>
    <property type="match status" value="1"/>
</dbReference>
<dbReference type="InterPro" id="IPR010071">
    <property type="entry name" value="AA_adenyl_dom"/>
</dbReference>
<dbReference type="InterPro" id="IPR000873">
    <property type="entry name" value="AMP-dep_synth/lig_dom"/>
</dbReference>
<dbReference type="PROSITE" id="PS52004">
    <property type="entry name" value="KS3_2"/>
    <property type="match status" value="1"/>
</dbReference>
<dbReference type="InterPro" id="IPR020845">
    <property type="entry name" value="AMP-binding_CS"/>
</dbReference>
<comment type="similarity">
    <text evidence="2">Belongs to the ATP-dependent AMP-binding enzyme family.</text>
</comment>
<dbReference type="InterPro" id="IPR009081">
    <property type="entry name" value="PP-bd_ACP"/>
</dbReference>
<dbReference type="HOGENOM" id="CLU_000022_70_2_9"/>
<dbReference type="InterPro" id="IPR016039">
    <property type="entry name" value="Thiolase-like"/>
</dbReference>
<keyword evidence="5" id="KW-0808">Transferase</keyword>
<feature type="domain" description="Ketosynthase family 3 (KS3)" evidence="7">
    <location>
        <begin position="41"/>
        <end position="467"/>
    </location>
</feature>
<comment type="cofactor">
    <cofactor evidence="1">
        <name>pantetheine 4'-phosphate</name>
        <dbReference type="ChEBI" id="CHEBI:47942"/>
    </cofactor>
</comment>
<dbReference type="InterPro" id="IPR023213">
    <property type="entry name" value="CAT-like_dom_sf"/>
</dbReference>
<gene>
    <name evidence="8" type="ordered locus">CKR_1607</name>
</gene>
<dbReference type="Gene3D" id="3.30.559.10">
    <property type="entry name" value="Chloramphenicol acetyltransferase-like domain"/>
    <property type="match status" value="1"/>
</dbReference>
<keyword evidence="4" id="KW-0597">Phosphoprotein</keyword>
<dbReference type="InterPro" id="IPR025110">
    <property type="entry name" value="AMP-bd_C"/>
</dbReference>
<dbReference type="Pfam" id="PF02801">
    <property type="entry name" value="Ketoacyl-synt_C"/>
    <property type="match status" value="1"/>
</dbReference>
<dbReference type="PROSITE" id="PS00455">
    <property type="entry name" value="AMP_BINDING"/>
    <property type="match status" value="1"/>
</dbReference>
<dbReference type="FunFam" id="3.30.300.30:FF:000010">
    <property type="entry name" value="Enterobactin synthetase component F"/>
    <property type="match status" value="1"/>
</dbReference>
<dbReference type="Pfam" id="PF00550">
    <property type="entry name" value="PP-binding"/>
    <property type="match status" value="2"/>
</dbReference>
<evidence type="ECO:0000259" key="6">
    <source>
        <dbReference type="PROSITE" id="PS50075"/>
    </source>
</evidence>
<evidence type="ECO:0000256" key="1">
    <source>
        <dbReference type="ARBA" id="ARBA00001957"/>
    </source>
</evidence>
<dbReference type="GO" id="GO:0044550">
    <property type="term" value="P:secondary metabolite biosynthetic process"/>
    <property type="evidence" value="ECO:0007669"/>
    <property type="project" value="UniProtKB-ARBA"/>
</dbReference>
<evidence type="ECO:0000256" key="2">
    <source>
        <dbReference type="ARBA" id="ARBA00006432"/>
    </source>
</evidence>
<dbReference type="GO" id="GO:0004315">
    <property type="term" value="F:3-oxoacyl-[acyl-carrier-protein] synthase activity"/>
    <property type="evidence" value="ECO:0007669"/>
    <property type="project" value="InterPro"/>
</dbReference>
<dbReference type="SUPFAM" id="SSF47336">
    <property type="entry name" value="ACP-like"/>
    <property type="match status" value="2"/>
</dbReference>
<dbReference type="EMBL" id="AP009049">
    <property type="protein sequence ID" value="BAH06658.1"/>
    <property type="molecule type" value="Genomic_DNA"/>
</dbReference>
<dbReference type="Gene3D" id="3.40.50.980">
    <property type="match status" value="2"/>
</dbReference>
<dbReference type="FunFam" id="2.30.38.10:FF:000001">
    <property type="entry name" value="Non-ribosomal peptide synthetase PvdI"/>
    <property type="match status" value="1"/>
</dbReference>
<dbReference type="InterPro" id="IPR014031">
    <property type="entry name" value="Ketoacyl_synth_C"/>
</dbReference>
<keyword evidence="3" id="KW-0596">Phosphopantetheine</keyword>
<evidence type="ECO:0000313" key="9">
    <source>
        <dbReference type="Proteomes" id="UP000007969"/>
    </source>
</evidence>
<dbReference type="PROSITE" id="PS50075">
    <property type="entry name" value="CARRIER"/>
    <property type="match status" value="2"/>
</dbReference>
<dbReference type="FunFam" id="3.40.50.12780:FF:000012">
    <property type="entry name" value="Non-ribosomal peptide synthetase"/>
    <property type="match status" value="1"/>
</dbReference>
<protein>
    <submittedName>
        <fullName evidence="8">Uncharacterized protein</fullName>
    </submittedName>
</protein>
<dbReference type="InterPro" id="IPR020806">
    <property type="entry name" value="PKS_PP-bd"/>
</dbReference>
<dbReference type="GO" id="GO:0006633">
    <property type="term" value="P:fatty acid biosynthetic process"/>
    <property type="evidence" value="ECO:0007669"/>
    <property type="project" value="InterPro"/>
</dbReference>
<dbReference type="Gene3D" id="3.30.559.30">
    <property type="entry name" value="Nonribosomal peptide synthetase, condensation domain"/>
    <property type="match status" value="2"/>
</dbReference>
<reference evidence="9" key="1">
    <citation type="submission" date="2005-09" db="EMBL/GenBank/DDBJ databases">
        <title>Complete genome sequence of Clostridium kluyveri and comparative genomics of Clostridia species.</title>
        <authorList>
            <person name="Inui M."/>
            <person name="Nonaka H."/>
            <person name="Shinoda Y."/>
            <person name="Ikenaga Y."/>
            <person name="Abe M."/>
            <person name="Naito K."/>
            <person name="Vertes A.A."/>
            <person name="Yukawa H."/>
        </authorList>
    </citation>
    <scope>NUCLEOTIDE SEQUENCE [LARGE SCALE GENOMIC DNA]</scope>
    <source>
        <strain evidence="9">NBRC 12016</strain>
    </source>
</reference>
<dbReference type="Pfam" id="PF00501">
    <property type="entry name" value="AMP-binding"/>
    <property type="match status" value="1"/>
</dbReference>
<dbReference type="FunFam" id="1.10.1200.10:FF:000005">
    <property type="entry name" value="Nonribosomal peptide synthetase 1"/>
    <property type="match status" value="1"/>
</dbReference>
<evidence type="ECO:0000256" key="5">
    <source>
        <dbReference type="ARBA" id="ARBA00022679"/>
    </source>
</evidence>
<dbReference type="KEGG" id="ckr:CKR_1607"/>
<feature type="domain" description="Carrier" evidence="6">
    <location>
        <begin position="1728"/>
        <end position="1803"/>
    </location>
</feature>
<dbReference type="Pfam" id="PF00668">
    <property type="entry name" value="Condensation"/>
    <property type="match status" value="1"/>
</dbReference>
<dbReference type="FunFam" id="3.40.50.980:FF:000001">
    <property type="entry name" value="Non-ribosomal peptide synthetase"/>
    <property type="match status" value="1"/>
</dbReference>
<dbReference type="GO" id="GO:0043041">
    <property type="term" value="P:amino acid activation for nonribosomal peptide biosynthetic process"/>
    <property type="evidence" value="ECO:0007669"/>
    <property type="project" value="TreeGrafter"/>
</dbReference>
<evidence type="ECO:0000313" key="8">
    <source>
        <dbReference type="EMBL" id="BAH06658.1"/>
    </source>
</evidence>
<dbReference type="SUPFAM" id="SSF56801">
    <property type="entry name" value="Acetyl-CoA synthetase-like"/>
    <property type="match status" value="1"/>
</dbReference>
<name>B9E2D3_CLOK1</name>
<dbReference type="Gene3D" id="2.30.38.10">
    <property type="entry name" value="Luciferase, Domain 3"/>
    <property type="match status" value="1"/>
</dbReference>
<dbReference type="InterPro" id="IPR045851">
    <property type="entry name" value="AMP-bd_C_sf"/>
</dbReference>
<dbReference type="CDD" id="cd00833">
    <property type="entry name" value="PKS"/>
    <property type="match status" value="1"/>
</dbReference>
<dbReference type="SUPFAM" id="SSF52777">
    <property type="entry name" value="CoA-dependent acyltransferases"/>
    <property type="match status" value="2"/>
</dbReference>
<dbReference type="PANTHER" id="PTHR45527:SF1">
    <property type="entry name" value="FATTY ACID SYNTHASE"/>
    <property type="match status" value="1"/>
</dbReference>
<dbReference type="Gene3D" id="3.40.47.10">
    <property type="match status" value="1"/>
</dbReference>
<dbReference type="CDD" id="cd19531">
    <property type="entry name" value="LCL_NRPS-like"/>
    <property type="match status" value="1"/>
</dbReference>